<dbReference type="PIRSF" id="PIRSF016838">
    <property type="entry name" value="PafC"/>
    <property type="match status" value="1"/>
</dbReference>
<dbReference type="PANTHER" id="PTHR34580">
    <property type="match status" value="1"/>
</dbReference>
<proteinExistence type="predicted"/>
<dbReference type="Pfam" id="PF13280">
    <property type="entry name" value="WYL"/>
    <property type="match status" value="1"/>
</dbReference>
<dbReference type="PROSITE" id="PS52050">
    <property type="entry name" value="WYL"/>
    <property type="match status" value="1"/>
</dbReference>
<sequence>MNPATLRAASKLNLIRILSVHPDGLSLEDLQKITGHKSIGDLKRELGELFMIEMYPYSPQDCVEVDYDGEKVKIKLPIALDKALPLSPDEWILLRDILSNKDESVAATNSDQKQISESILNKINSVIPSGTWEPHSIIRKKISDNIQNAKIIRLEYWKRNTKDKETRTVHPWILWEENDSYLLGFDLEKQDFRAFRLDCILEVTETNQETKSLPDGAKDWLNGFVQLLTSKESVNEATALIYCTDSAAFHLGQKLPLKPISESKQFFDRNYDAYEVPIREENWFVNTILGYGNSIILKSPGNLRKRILQSLEKANSIFVS</sequence>
<reference evidence="2 3" key="1">
    <citation type="submission" date="2021-08" db="EMBL/GenBank/DDBJ databases">
        <title>Complete genome sequence of Leptospira kobayashii strain E30.</title>
        <authorList>
            <person name="Nakao R."/>
            <person name="Nakamura S."/>
            <person name="Masuzawa T."/>
            <person name="Koizumi N."/>
        </authorList>
    </citation>
    <scope>NUCLEOTIDE SEQUENCE [LARGE SCALE GENOMIC DNA]</scope>
    <source>
        <strain evidence="2 3">E30</strain>
    </source>
</reference>
<evidence type="ECO:0000313" key="2">
    <source>
        <dbReference type="EMBL" id="BDA77262.1"/>
    </source>
</evidence>
<accession>A0ABM7UQE0</accession>
<evidence type="ECO:0000313" key="3">
    <source>
        <dbReference type="Proteomes" id="UP000245263"/>
    </source>
</evidence>
<dbReference type="InterPro" id="IPR051534">
    <property type="entry name" value="CBASS_pafABC_assoc_protein"/>
</dbReference>
<dbReference type="Proteomes" id="UP000245263">
    <property type="component" value="Chromosome 1"/>
</dbReference>
<dbReference type="InterPro" id="IPR028349">
    <property type="entry name" value="PafC-like"/>
</dbReference>
<name>A0ABM7UQE0_9LEPT</name>
<dbReference type="InterPro" id="IPR026881">
    <property type="entry name" value="WYL_dom"/>
</dbReference>
<dbReference type="PANTHER" id="PTHR34580:SF1">
    <property type="entry name" value="PROTEIN PAFC"/>
    <property type="match status" value="1"/>
</dbReference>
<organism evidence="2 3">
    <name type="scientific">Leptospira kobayashii</name>
    <dbReference type="NCBI Taxonomy" id="1917830"/>
    <lineage>
        <taxon>Bacteria</taxon>
        <taxon>Pseudomonadati</taxon>
        <taxon>Spirochaetota</taxon>
        <taxon>Spirochaetia</taxon>
        <taxon>Leptospirales</taxon>
        <taxon>Leptospiraceae</taxon>
        <taxon>Leptospira</taxon>
    </lineage>
</organism>
<gene>
    <name evidence="2" type="ORF">LPTSP3_g01920</name>
</gene>
<dbReference type="RefSeq" id="WP_109021869.1">
    <property type="nucleotide sequence ID" value="NZ_AP025028.1"/>
</dbReference>
<evidence type="ECO:0000259" key="1">
    <source>
        <dbReference type="Pfam" id="PF13280"/>
    </source>
</evidence>
<feature type="domain" description="WYL" evidence="1">
    <location>
        <begin position="141"/>
        <end position="204"/>
    </location>
</feature>
<dbReference type="EMBL" id="AP025028">
    <property type="protein sequence ID" value="BDA77262.1"/>
    <property type="molecule type" value="Genomic_DNA"/>
</dbReference>
<keyword evidence="3" id="KW-1185">Reference proteome</keyword>
<protein>
    <submittedName>
        <fullName evidence="2">WYL domain-containing protein</fullName>
    </submittedName>
</protein>